<keyword evidence="3" id="KW-1185">Reference proteome</keyword>
<comment type="caution">
    <text evidence="2">The sequence shown here is derived from an EMBL/GenBank/DDBJ whole genome shotgun (WGS) entry which is preliminary data.</text>
</comment>
<protein>
    <submittedName>
        <fullName evidence="2">Stage II sporulation serine phosphatase for sigma-F activation</fullName>
    </submittedName>
</protein>
<dbReference type="Proteomes" id="UP000019102">
    <property type="component" value="Unassembled WGS sequence"/>
</dbReference>
<sequence>MMSDGIFEGPKEIENVDMWIKRKLLEMETKEPQAMADLLLEEVIRTQKGGEIEDDMTVLVAQINENQPQWAPIRSFRHFEREDIS</sequence>
<evidence type="ECO:0000313" key="2">
    <source>
        <dbReference type="EMBL" id="GAE94205.1"/>
    </source>
</evidence>
<feature type="domain" description="PPM-type phosphatase" evidence="1">
    <location>
        <begin position="1"/>
        <end position="63"/>
    </location>
</feature>
<gene>
    <name evidence="2" type="ORF">JCM21714_3343</name>
</gene>
<dbReference type="Pfam" id="PF07228">
    <property type="entry name" value="SpoIIE"/>
    <property type="match status" value="1"/>
</dbReference>
<dbReference type="Gene3D" id="3.60.40.10">
    <property type="entry name" value="PPM-type phosphatase domain"/>
    <property type="match status" value="1"/>
</dbReference>
<dbReference type="AlphaFoldDB" id="W4VLE2"/>
<dbReference type="InterPro" id="IPR036457">
    <property type="entry name" value="PPM-type-like_dom_sf"/>
</dbReference>
<reference evidence="2 3" key="1">
    <citation type="journal article" date="2014" name="Genome Announc.">
        <title>Draft Genome Sequence of the Boron-Tolerant and Moderately Halotolerant Bacterium Gracilibacillus boraciitolerans JCM 21714T.</title>
        <authorList>
            <person name="Ahmed I."/>
            <person name="Oshima K."/>
            <person name="Suda W."/>
            <person name="Kitamura K."/>
            <person name="Iida T."/>
            <person name="Ohmori Y."/>
            <person name="Fujiwara T."/>
            <person name="Hattori M."/>
            <person name="Ohkuma M."/>
        </authorList>
    </citation>
    <scope>NUCLEOTIDE SEQUENCE [LARGE SCALE GENOMIC DNA]</scope>
    <source>
        <strain evidence="2 3">JCM 21714</strain>
    </source>
</reference>
<dbReference type="eggNOG" id="COG2208">
    <property type="taxonomic scope" value="Bacteria"/>
</dbReference>
<evidence type="ECO:0000259" key="1">
    <source>
        <dbReference type="Pfam" id="PF07228"/>
    </source>
</evidence>
<dbReference type="EMBL" id="BAVS01000020">
    <property type="protein sequence ID" value="GAE94205.1"/>
    <property type="molecule type" value="Genomic_DNA"/>
</dbReference>
<proteinExistence type="predicted"/>
<evidence type="ECO:0000313" key="3">
    <source>
        <dbReference type="Proteomes" id="UP000019102"/>
    </source>
</evidence>
<organism evidence="2 3">
    <name type="scientific">Gracilibacillus boraciitolerans JCM 21714</name>
    <dbReference type="NCBI Taxonomy" id="1298598"/>
    <lineage>
        <taxon>Bacteria</taxon>
        <taxon>Bacillati</taxon>
        <taxon>Bacillota</taxon>
        <taxon>Bacilli</taxon>
        <taxon>Bacillales</taxon>
        <taxon>Bacillaceae</taxon>
        <taxon>Gracilibacillus</taxon>
    </lineage>
</organism>
<dbReference type="SUPFAM" id="SSF81606">
    <property type="entry name" value="PP2C-like"/>
    <property type="match status" value="1"/>
</dbReference>
<name>W4VLE2_9BACI</name>
<dbReference type="InterPro" id="IPR001932">
    <property type="entry name" value="PPM-type_phosphatase-like_dom"/>
</dbReference>
<dbReference type="STRING" id="1298598.JCM21714_3343"/>
<accession>W4VLE2</accession>